<organism evidence="1 2">
    <name type="scientific">Acinetobacter phage vB_AbaM_B09_Aci05</name>
    <dbReference type="NCBI Taxonomy" id="2315458"/>
    <lineage>
        <taxon>Viruses</taxon>
        <taxon>Duplodnaviria</taxon>
        <taxon>Heunggongvirae</taxon>
        <taxon>Uroviricota</taxon>
        <taxon>Caudoviricetes</taxon>
        <taxon>Saclayvirus</taxon>
        <taxon>Saclayvirus Aci05</taxon>
    </lineage>
</organism>
<gene>
    <name evidence="1" type="ORF">Aci05_060</name>
</gene>
<dbReference type="Proteomes" id="UP000269940">
    <property type="component" value="Segment"/>
</dbReference>
<dbReference type="EMBL" id="MH746814">
    <property type="protein sequence ID" value="AYD82378.1"/>
    <property type="molecule type" value="Genomic_DNA"/>
</dbReference>
<proteinExistence type="predicted"/>
<accession>A0A386KAG6</accession>
<name>A0A386KAG6_9CAUD</name>
<protein>
    <submittedName>
        <fullName evidence="1">Uncharacterized protein</fullName>
    </submittedName>
</protein>
<sequence length="146" mass="16746">MIVILDNHGKYLSRLNTAQPSEMAGSCKNFVVNTYFNDDISKAMKFDTTSEAEKIMHLIDDLVLKVKKLKHVIYHKGDRRYLMRMETIQTYDRDGEPVAKATTKWTANVNDALKFTDTEALKHMVAICERCEVLNGNIGYVESRLL</sequence>
<evidence type="ECO:0000313" key="2">
    <source>
        <dbReference type="Proteomes" id="UP000269940"/>
    </source>
</evidence>
<reference evidence="1 2" key="1">
    <citation type="submission" date="2018-08" db="EMBL/GenBank/DDBJ databases">
        <title>Complete genome sequence of five Acinetobacter baumannii phages from Abidjan, Cote d'Ivoire.</title>
        <authorList>
            <person name="Essoh C."/>
            <person name="Vernadet J.-P."/>
            <person name="Vergnaud G."/>
            <person name="Resch G."/>
            <person name="Pourcel C."/>
        </authorList>
    </citation>
    <scope>NUCLEOTIDE SEQUENCE [LARGE SCALE GENOMIC DNA]</scope>
</reference>
<keyword evidence="2" id="KW-1185">Reference proteome</keyword>
<evidence type="ECO:0000313" key="1">
    <source>
        <dbReference type="EMBL" id="AYD82378.1"/>
    </source>
</evidence>